<reference evidence="1" key="1">
    <citation type="journal article" date="2020" name="Cell">
        <title>Large-Scale Comparative Analyses of Tick Genomes Elucidate Their Genetic Diversity and Vector Capacities.</title>
        <authorList>
            <consortium name="Tick Genome and Microbiome Consortium (TIGMIC)"/>
            <person name="Jia N."/>
            <person name="Wang J."/>
            <person name="Shi W."/>
            <person name="Du L."/>
            <person name="Sun Y."/>
            <person name="Zhan W."/>
            <person name="Jiang J.F."/>
            <person name="Wang Q."/>
            <person name="Zhang B."/>
            <person name="Ji P."/>
            <person name="Bell-Sakyi L."/>
            <person name="Cui X.M."/>
            <person name="Yuan T.T."/>
            <person name="Jiang B.G."/>
            <person name="Yang W.F."/>
            <person name="Lam T.T."/>
            <person name="Chang Q.C."/>
            <person name="Ding S.J."/>
            <person name="Wang X.J."/>
            <person name="Zhu J.G."/>
            <person name="Ruan X.D."/>
            <person name="Zhao L."/>
            <person name="Wei J.T."/>
            <person name="Ye R.Z."/>
            <person name="Que T.C."/>
            <person name="Du C.H."/>
            <person name="Zhou Y.H."/>
            <person name="Cheng J.X."/>
            <person name="Dai P.F."/>
            <person name="Guo W.B."/>
            <person name="Han X.H."/>
            <person name="Huang E.J."/>
            <person name="Li L.F."/>
            <person name="Wei W."/>
            <person name="Gao Y.C."/>
            <person name="Liu J.Z."/>
            <person name="Shao H.Z."/>
            <person name="Wang X."/>
            <person name="Wang C.C."/>
            <person name="Yang T.C."/>
            <person name="Huo Q.B."/>
            <person name="Li W."/>
            <person name="Chen H.Y."/>
            <person name="Chen S.E."/>
            <person name="Zhou L.G."/>
            <person name="Ni X.B."/>
            <person name="Tian J.H."/>
            <person name="Sheng Y."/>
            <person name="Liu T."/>
            <person name="Pan Y.S."/>
            <person name="Xia L.Y."/>
            <person name="Li J."/>
            <person name="Zhao F."/>
            <person name="Cao W.C."/>
        </authorList>
    </citation>
    <scope>NUCLEOTIDE SEQUENCE</scope>
    <source>
        <strain evidence="1">Rmic-2018</strain>
    </source>
</reference>
<evidence type="ECO:0000313" key="2">
    <source>
        <dbReference type="Proteomes" id="UP000821866"/>
    </source>
</evidence>
<name>A0A9J6ED49_RHIMP</name>
<accession>A0A9J6ED49</accession>
<dbReference type="EMBL" id="JABSTU010000005">
    <property type="protein sequence ID" value="KAH8032143.1"/>
    <property type="molecule type" value="Genomic_DNA"/>
</dbReference>
<keyword evidence="2" id="KW-1185">Reference proteome</keyword>
<protein>
    <submittedName>
        <fullName evidence="1">Uncharacterized protein</fullName>
    </submittedName>
</protein>
<dbReference type="AlphaFoldDB" id="A0A9J6ED49"/>
<dbReference type="VEuPathDB" id="VectorBase:LOC119163216"/>
<proteinExistence type="predicted"/>
<gene>
    <name evidence="1" type="ORF">HPB51_023287</name>
</gene>
<dbReference type="Proteomes" id="UP000821866">
    <property type="component" value="Chromosome 3"/>
</dbReference>
<evidence type="ECO:0000313" key="1">
    <source>
        <dbReference type="EMBL" id="KAH8032143.1"/>
    </source>
</evidence>
<reference evidence="1" key="2">
    <citation type="submission" date="2021-09" db="EMBL/GenBank/DDBJ databases">
        <authorList>
            <person name="Jia N."/>
            <person name="Wang J."/>
            <person name="Shi W."/>
            <person name="Du L."/>
            <person name="Sun Y."/>
            <person name="Zhan W."/>
            <person name="Jiang J."/>
            <person name="Wang Q."/>
            <person name="Zhang B."/>
            <person name="Ji P."/>
            <person name="Sakyi L.B."/>
            <person name="Cui X."/>
            <person name="Yuan T."/>
            <person name="Jiang B."/>
            <person name="Yang W."/>
            <person name="Lam T.T.-Y."/>
            <person name="Chang Q."/>
            <person name="Ding S."/>
            <person name="Wang X."/>
            <person name="Zhu J."/>
            <person name="Ruan X."/>
            <person name="Zhao L."/>
            <person name="Wei J."/>
            <person name="Que T."/>
            <person name="Du C."/>
            <person name="Cheng J."/>
            <person name="Dai P."/>
            <person name="Han X."/>
            <person name="Huang E."/>
            <person name="Gao Y."/>
            <person name="Liu J."/>
            <person name="Shao H."/>
            <person name="Ye R."/>
            <person name="Li L."/>
            <person name="Wei W."/>
            <person name="Wang X."/>
            <person name="Wang C."/>
            <person name="Huo Q."/>
            <person name="Li W."/>
            <person name="Guo W."/>
            <person name="Chen H."/>
            <person name="Chen S."/>
            <person name="Zhou L."/>
            <person name="Zhou L."/>
            <person name="Ni X."/>
            <person name="Tian J."/>
            <person name="Zhou Y."/>
            <person name="Sheng Y."/>
            <person name="Liu T."/>
            <person name="Pan Y."/>
            <person name="Xia L."/>
            <person name="Li J."/>
            <person name="Zhao F."/>
            <person name="Cao W."/>
        </authorList>
    </citation>
    <scope>NUCLEOTIDE SEQUENCE</scope>
    <source>
        <strain evidence="1">Rmic-2018</strain>
        <tissue evidence="1">Larvae</tissue>
    </source>
</reference>
<comment type="caution">
    <text evidence="1">The sequence shown here is derived from an EMBL/GenBank/DDBJ whole genome shotgun (WGS) entry which is preliminary data.</text>
</comment>
<organism evidence="1 2">
    <name type="scientific">Rhipicephalus microplus</name>
    <name type="common">Cattle tick</name>
    <name type="synonym">Boophilus microplus</name>
    <dbReference type="NCBI Taxonomy" id="6941"/>
    <lineage>
        <taxon>Eukaryota</taxon>
        <taxon>Metazoa</taxon>
        <taxon>Ecdysozoa</taxon>
        <taxon>Arthropoda</taxon>
        <taxon>Chelicerata</taxon>
        <taxon>Arachnida</taxon>
        <taxon>Acari</taxon>
        <taxon>Parasitiformes</taxon>
        <taxon>Ixodida</taxon>
        <taxon>Ixodoidea</taxon>
        <taxon>Ixodidae</taxon>
        <taxon>Rhipicephalinae</taxon>
        <taxon>Rhipicephalus</taxon>
        <taxon>Boophilus</taxon>
    </lineage>
</organism>
<sequence length="196" mass="22174">MLEATCADLAQRVKDHESRLLHLEQYSRNANVELKGIPYNATQNLIDTVMKIGEQSLQRGGIQSFSRVSQGSYERLRVRRRVNMKSTRAFARKSTAVVVTVACILIVSLSTVSGQDVDICDPSAVTGCYELYTTALWQEEFKPSPEGEYDEEKVKRGCSHIEEKFPCHRYLAHCSEAVTGELRIQERGYEALRNIV</sequence>